<dbReference type="Pfam" id="PF13445">
    <property type="entry name" value="zf-RING_UBOX"/>
    <property type="match status" value="1"/>
</dbReference>
<dbReference type="EMBL" id="JARQWQ010000053">
    <property type="protein sequence ID" value="KAK2556926.1"/>
    <property type="molecule type" value="Genomic_DNA"/>
</dbReference>
<evidence type="ECO:0000259" key="6">
    <source>
        <dbReference type="PROSITE" id="PS50157"/>
    </source>
</evidence>
<reference evidence="7" key="1">
    <citation type="journal article" date="2023" name="G3 (Bethesda)">
        <title>Whole genome assembly and annotation of the endangered Caribbean coral Acropora cervicornis.</title>
        <authorList>
            <person name="Selwyn J.D."/>
            <person name="Vollmer S.V."/>
        </authorList>
    </citation>
    <scope>NUCLEOTIDE SEQUENCE</scope>
    <source>
        <strain evidence="7">K2</strain>
    </source>
</reference>
<keyword evidence="2 4" id="KW-0863">Zinc-finger</keyword>
<keyword evidence="3" id="KW-0862">Zinc</keyword>
<dbReference type="GO" id="GO:0000209">
    <property type="term" value="P:protein polyubiquitination"/>
    <property type="evidence" value="ECO:0007669"/>
    <property type="project" value="TreeGrafter"/>
</dbReference>
<dbReference type="PANTHER" id="PTHR46016:SF1">
    <property type="entry name" value="RING-TYPE DOMAIN-CONTAINING PROTEIN"/>
    <property type="match status" value="1"/>
</dbReference>
<name>A0AAD9Q9M2_ACRCE</name>
<dbReference type="InterPro" id="IPR027370">
    <property type="entry name" value="Znf-RING_euk"/>
</dbReference>
<dbReference type="SUPFAM" id="SSF57850">
    <property type="entry name" value="RING/U-box"/>
    <property type="match status" value="1"/>
</dbReference>
<dbReference type="Proteomes" id="UP001249851">
    <property type="component" value="Unassembled WGS sequence"/>
</dbReference>
<dbReference type="GO" id="GO:0008270">
    <property type="term" value="F:zinc ion binding"/>
    <property type="evidence" value="ECO:0007669"/>
    <property type="project" value="UniProtKB-KW"/>
</dbReference>
<dbReference type="PANTHER" id="PTHR46016">
    <property type="entry name" value="ZINC FINGER, RING/FYVE/PHD-TYPE"/>
    <property type="match status" value="1"/>
</dbReference>
<dbReference type="InterPro" id="IPR013083">
    <property type="entry name" value="Znf_RING/FYVE/PHD"/>
</dbReference>
<dbReference type="GO" id="GO:0006511">
    <property type="term" value="P:ubiquitin-dependent protein catabolic process"/>
    <property type="evidence" value="ECO:0007669"/>
    <property type="project" value="TreeGrafter"/>
</dbReference>
<feature type="domain" description="RING-type" evidence="5">
    <location>
        <begin position="19"/>
        <end position="59"/>
    </location>
</feature>
<gene>
    <name evidence="7" type="ORF">P5673_021145</name>
</gene>
<dbReference type="InterPro" id="IPR013087">
    <property type="entry name" value="Znf_C2H2_type"/>
</dbReference>
<evidence type="ECO:0000259" key="5">
    <source>
        <dbReference type="PROSITE" id="PS50089"/>
    </source>
</evidence>
<comment type="caution">
    <text evidence="7">The sequence shown here is derived from an EMBL/GenBank/DDBJ whole genome shotgun (WGS) entry which is preliminary data.</text>
</comment>
<dbReference type="InterPro" id="IPR017907">
    <property type="entry name" value="Znf_RING_CS"/>
</dbReference>
<evidence type="ECO:0000313" key="7">
    <source>
        <dbReference type="EMBL" id="KAK2556926.1"/>
    </source>
</evidence>
<keyword evidence="1" id="KW-0479">Metal-binding</keyword>
<sequence>MATGGFDFGSSSEEEKFSCPVCLEIFESPVSIPCGHTFCIDCLNSSENASGKSRCPVCRTYFQPHQKSKAHFIERQIFQSGSTCPGCYRQVLTTRHYIRTGSNSIFINAWLLDFMGAKLGEVYSTNSDRRFYHDNSVPQAFYQRLTAFLVKLAKNRSTFACPYCNKRNMDCNSLLKHVNNYHKGETQSVVCPICACMPWGNPNQRSANFVDHINLRHKFEYDTFV</sequence>
<evidence type="ECO:0000256" key="4">
    <source>
        <dbReference type="PROSITE-ProRule" id="PRU00042"/>
    </source>
</evidence>
<dbReference type="SMART" id="SM00184">
    <property type="entry name" value="RING"/>
    <property type="match status" value="1"/>
</dbReference>
<protein>
    <submittedName>
        <fullName evidence="7">E3 ubiquitin-protein ligase RNF114</fullName>
    </submittedName>
</protein>
<dbReference type="InterPro" id="IPR008598">
    <property type="entry name" value="Di19_Zn-bd"/>
</dbReference>
<evidence type="ECO:0000256" key="2">
    <source>
        <dbReference type="ARBA" id="ARBA00022771"/>
    </source>
</evidence>
<dbReference type="Pfam" id="PF05605">
    <property type="entry name" value="zf-Di19"/>
    <property type="match status" value="1"/>
</dbReference>
<reference evidence="7" key="2">
    <citation type="journal article" date="2023" name="Science">
        <title>Genomic signatures of disease resistance in endangered staghorn corals.</title>
        <authorList>
            <person name="Vollmer S.V."/>
            <person name="Selwyn J.D."/>
            <person name="Despard B.A."/>
            <person name="Roesel C.L."/>
        </authorList>
    </citation>
    <scope>NUCLEOTIDE SEQUENCE</scope>
    <source>
        <strain evidence="7">K2</strain>
    </source>
</reference>
<accession>A0AAD9Q9M2</accession>
<dbReference type="InterPro" id="IPR051438">
    <property type="entry name" value="RNF_E3_ubiq-protein_ligase"/>
</dbReference>
<keyword evidence="8" id="KW-1185">Reference proteome</keyword>
<dbReference type="PROSITE" id="PS50157">
    <property type="entry name" value="ZINC_FINGER_C2H2_2"/>
    <property type="match status" value="1"/>
</dbReference>
<evidence type="ECO:0000256" key="3">
    <source>
        <dbReference type="ARBA" id="ARBA00022833"/>
    </source>
</evidence>
<feature type="non-terminal residue" evidence="7">
    <location>
        <position position="225"/>
    </location>
</feature>
<feature type="domain" description="C2H2-type" evidence="6">
    <location>
        <begin position="159"/>
        <end position="187"/>
    </location>
</feature>
<proteinExistence type="predicted"/>
<evidence type="ECO:0000313" key="8">
    <source>
        <dbReference type="Proteomes" id="UP001249851"/>
    </source>
</evidence>
<dbReference type="InterPro" id="IPR001841">
    <property type="entry name" value="Znf_RING"/>
</dbReference>
<dbReference type="GO" id="GO:0061630">
    <property type="term" value="F:ubiquitin protein ligase activity"/>
    <property type="evidence" value="ECO:0007669"/>
    <property type="project" value="TreeGrafter"/>
</dbReference>
<dbReference type="AlphaFoldDB" id="A0AAD9Q9M2"/>
<dbReference type="PROSITE" id="PS00518">
    <property type="entry name" value="ZF_RING_1"/>
    <property type="match status" value="1"/>
</dbReference>
<evidence type="ECO:0000256" key="1">
    <source>
        <dbReference type="ARBA" id="ARBA00022723"/>
    </source>
</evidence>
<dbReference type="PROSITE" id="PS50089">
    <property type="entry name" value="ZF_RING_2"/>
    <property type="match status" value="1"/>
</dbReference>
<dbReference type="Gene3D" id="3.30.40.10">
    <property type="entry name" value="Zinc/RING finger domain, C3HC4 (zinc finger)"/>
    <property type="match status" value="1"/>
</dbReference>
<organism evidence="7 8">
    <name type="scientific">Acropora cervicornis</name>
    <name type="common">Staghorn coral</name>
    <dbReference type="NCBI Taxonomy" id="6130"/>
    <lineage>
        <taxon>Eukaryota</taxon>
        <taxon>Metazoa</taxon>
        <taxon>Cnidaria</taxon>
        <taxon>Anthozoa</taxon>
        <taxon>Hexacorallia</taxon>
        <taxon>Scleractinia</taxon>
        <taxon>Astrocoeniina</taxon>
        <taxon>Acroporidae</taxon>
        <taxon>Acropora</taxon>
    </lineage>
</organism>